<comment type="caution">
    <text evidence="2">The sequence shown here is derived from an EMBL/GenBank/DDBJ whole genome shotgun (WGS) entry which is preliminary data.</text>
</comment>
<reference evidence="2 3" key="1">
    <citation type="journal article" date="2015" name="Nature">
        <title>rRNA introns, odd ribosomes, and small enigmatic genomes across a large radiation of phyla.</title>
        <authorList>
            <person name="Brown C.T."/>
            <person name="Hug L.A."/>
            <person name="Thomas B.C."/>
            <person name="Sharon I."/>
            <person name="Castelle C.J."/>
            <person name="Singh A."/>
            <person name="Wilkins M.J."/>
            <person name="Williams K.H."/>
            <person name="Banfield J.F."/>
        </authorList>
    </citation>
    <scope>NUCLEOTIDE SEQUENCE [LARGE SCALE GENOMIC DNA]</scope>
</reference>
<sequence length="656" mass="73892">MALEQVGQNTPDTSELLSIFAAHRNQEKQLSWSGPLSEYLALVGENPKVARLSHARVYDMISARGVEAQGEGKPPRYKFFESELFGVDEPISQIVDYFSAAARGLEVRKRILLLMGPVGGGKSTVVAMLKRGLEEYTRTPEGGVYAISGCPMYEEPLHLIPDALRPEVSRVLNVKIEGDLCPHCRMELSDRHDGKYEDVEVVRYAFSEKERRGIGTFSPSDPKSQDISELTGSIDLSTVGRYGSESDPRAYRFDGELNIANRGMMEFIEMLKSDEKFLYGLLSLSQEQSIKTGRFAMIYADEVLVSHTNESEYNAFVANKKGEALQDRIIQVKVPYNLRLSDEMKIYDKLLRDTTDIAIERAPLDGEVHISPGVLRAAAMFAVLSRLTPTKKEGVNLMTKLKLYDGQDVGDLKQKDLRELKEEAAETREGMDGISPRYITNRLSSALVQEGAQCLNPIDALRSFRDGLESVPGLTKEKKDEYLKLLGEVRGEYDEKAKTDVQRAFIGSFEDNIQTIMDNYMDNIEAFCNKSKVKDAYTDEEVDPDERLMREIEEQIGVTDGQKAGFRQEIVNIMGSKLRKGEKFDSTSHERLREGLEKKLFADMKDMVKVTTSTKTPDADQQKRIDDVQSALIRERGYCTCCSSELLKYVGRLLNR</sequence>
<keyword evidence="2" id="KW-0808">Transferase</keyword>
<evidence type="ECO:0000313" key="2">
    <source>
        <dbReference type="EMBL" id="KKQ07577.1"/>
    </source>
</evidence>
<dbReference type="InterPro" id="IPR027417">
    <property type="entry name" value="P-loop_NTPase"/>
</dbReference>
<proteinExistence type="predicted"/>
<accession>A0A0G0EPY0</accession>
<dbReference type="GO" id="GO:0004672">
    <property type="term" value="F:protein kinase activity"/>
    <property type="evidence" value="ECO:0007669"/>
    <property type="project" value="InterPro"/>
</dbReference>
<dbReference type="SMART" id="SM00763">
    <property type="entry name" value="AAA_PrkA"/>
    <property type="match status" value="1"/>
</dbReference>
<dbReference type="Pfam" id="PF06798">
    <property type="entry name" value="PrkA"/>
    <property type="match status" value="1"/>
</dbReference>
<dbReference type="AlphaFoldDB" id="A0A0G0EPY0"/>
<name>A0A0G0EPY0_9BACT</name>
<protein>
    <submittedName>
        <fullName evidence="2">Serine protein kinase</fullName>
    </submittedName>
</protein>
<dbReference type="Pfam" id="PF08298">
    <property type="entry name" value="AAA_PrkA"/>
    <property type="match status" value="1"/>
</dbReference>
<dbReference type="Gene3D" id="3.40.50.300">
    <property type="entry name" value="P-loop containing nucleotide triphosphate hydrolases"/>
    <property type="match status" value="1"/>
</dbReference>
<dbReference type="PATRIC" id="fig|1618426.3.peg.1108"/>
<dbReference type="InterPro" id="IPR010650">
    <property type="entry name" value="PrkA_C"/>
</dbReference>
<dbReference type="PIRSF" id="PIRSF000549">
    <property type="entry name" value="Ser_prot_kin"/>
    <property type="match status" value="1"/>
</dbReference>
<dbReference type="InterPro" id="IPR013153">
    <property type="entry name" value="Prk_AAA"/>
</dbReference>
<organism evidence="2 3">
    <name type="scientific">Candidatus Daviesbacteria bacterium GW2011_GWB1_36_5</name>
    <dbReference type="NCBI Taxonomy" id="1618426"/>
    <lineage>
        <taxon>Bacteria</taxon>
        <taxon>Candidatus Daviesiibacteriota</taxon>
    </lineage>
</organism>
<dbReference type="Proteomes" id="UP000034492">
    <property type="component" value="Unassembled WGS sequence"/>
</dbReference>
<feature type="domain" description="PrkA AAA" evidence="1">
    <location>
        <begin position="34"/>
        <end position="394"/>
    </location>
</feature>
<dbReference type="EMBL" id="LBSA01000042">
    <property type="protein sequence ID" value="KKQ07577.1"/>
    <property type="molecule type" value="Genomic_DNA"/>
</dbReference>
<keyword evidence="2" id="KW-0418">Kinase</keyword>
<dbReference type="PANTHER" id="PTHR30267:SF2">
    <property type="entry name" value="PROTEIN PRKA"/>
    <property type="match status" value="1"/>
</dbReference>
<dbReference type="SUPFAM" id="SSF52540">
    <property type="entry name" value="P-loop containing nucleoside triphosphate hydrolases"/>
    <property type="match status" value="1"/>
</dbReference>
<gene>
    <name evidence="2" type="ORF">US19_C0042G0008</name>
</gene>
<dbReference type="PANTHER" id="PTHR30267">
    <property type="entry name" value="PROTEIN KINASE PRKA"/>
    <property type="match status" value="1"/>
</dbReference>
<dbReference type="InterPro" id="IPR016230">
    <property type="entry name" value="PrkA/YeaG"/>
</dbReference>
<evidence type="ECO:0000313" key="3">
    <source>
        <dbReference type="Proteomes" id="UP000034492"/>
    </source>
</evidence>
<evidence type="ECO:0000259" key="1">
    <source>
        <dbReference type="SMART" id="SM00763"/>
    </source>
</evidence>